<dbReference type="Pfam" id="PF22942">
    <property type="entry name" value="DUF7025"/>
    <property type="match status" value="1"/>
</dbReference>
<proteinExistence type="predicted"/>
<feature type="compositionally biased region" description="Basic and acidic residues" evidence="1">
    <location>
        <begin position="19"/>
        <end position="35"/>
    </location>
</feature>
<feature type="region of interest" description="Disordered" evidence="1">
    <location>
        <begin position="953"/>
        <end position="995"/>
    </location>
</feature>
<feature type="compositionally biased region" description="Basic and acidic residues" evidence="1">
    <location>
        <begin position="217"/>
        <end position="233"/>
    </location>
</feature>
<dbReference type="InterPro" id="IPR056599">
    <property type="entry name" value="AAA_lid_fung"/>
</dbReference>
<feature type="domain" description="AAA+ ATPase" evidence="2">
    <location>
        <begin position="693"/>
        <end position="820"/>
    </location>
</feature>
<dbReference type="STRING" id="356882.A0A423VF89"/>
<dbReference type="PANTHER" id="PTHR46411">
    <property type="entry name" value="FAMILY ATPASE, PUTATIVE-RELATED"/>
    <property type="match status" value="1"/>
</dbReference>
<reference evidence="3 4" key="1">
    <citation type="submission" date="2015-09" db="EMBL/GenBank/DDBJ databases">
        <title>Host preference determinants of Valsa canker pathogens revealed by comparative genomics.</title>
        <authorList>
            <person name="Yin Z."/>
            <person name="Huang L."/>
        </authorList>
    </citation>
    <scope>NUCLEOTIDE SEQUENCE [LARGE SCALE GENOMIC DNA]</scope>
    <source>
        <strain evidence="3 4">03-1</strain>
    </source>
</reference>
<protein>
    <recommendedName>
        <fullName evidence="2">AAA+ ATPase domain-containing protein</fullName>
    </recommendedName>
</protein>
<feature type="region of interest" description="Disordered" evidence="1">
    <location>
        <begin position="1016"/>
        <end position="1123"/>
    </location>
</feature>
<feature type="region of interest" description="Disordered" evidence="1">
    <location>
        <begin position="217"/>
        <end position="270"/>
    </location>
</feature>
<keyword evidence="4" id="KW-1185">Reference proteome</keyword>
<dbReference type="CDD" id="cd19481">
    <property type="entry name" value="RecA-like_protease"/>
    <property type="match status" value="1"/>
</dbReference>
<dbReference type="PANTHER" id="PTHR46411:SF3">
    <property type="entry name" value="AAA+ ATPASE DOMAIN-CONTAINING PROTEIN"/>
    <property type="match status" value="1"/>
</dbReference>
<dbReference type="AlphaFoldDB" id="A0A423VF89"/>
<evidence type="ECO:0000256" key="1">
    <source>
        <dbReference type="SAM" id="MobiDB-lite"/>
    </source>
</evidence>
<dbReference type="GO" id="GO:0005524">
    <property type="term" value="F:ATP binding"/>
    <property type="evidence" value="ECO:0007669"/>
    <property type="project" value="InterPro"/>
</dbReference>
<organism evidence="3 4">
    <name type="scientific">Cytospora schulzeri</name>
    <dbReference type="NCBI Taxonomy" id="448051"/>
    <lineage>
        <taxon>Eukaryota</taxon>
        <taxon>Fungi</taxon>
        <taxon>Dikarya</taxon>
        <taxon>Ascomycota</taxon>
        <taxon>Pezizomycotina</taxon>
        <taxon>Sordariomycetes</taxon>
        <taxon>Sordariomycetidae</taxon>
        <taxon>Diaporthales</taxon>
        <taxon>Cytosporaceae</taxon>
        <taxon>Cytospora</taxon>
    </lineage>
</organism>
<dbReference type="Pfam" id="PF00004">
    <property type="entry name" value="AAA"/>
    <property type="match status" value="1"/>
</dbReference>
<dbReference type="Proteomes" id="UP000283895">
    <property type="component" value="Unassembled WGS sequence"/>
</dbReference>
<comment type="caution">
    <text evidence="3">The sequence shown here is derived from an EMBL/GenBank/DDBJ whole genome shotgun (WGS) entry which is preliminary data.</text>
</comment>
<feature type="compositionally biased region" description="Polar residues" evidence="1">
    <location>
        <begin position="1094"/>
        <end position="1116"/>
    </location>
</feature>
<evidence type="ECO:0000313" key="3">
    <source>
        <dbReference type="EMBL" id="ROV89583.1"/>
    </source>
</evidence>
<feature type="compositionally biased region" description="Pro residues" evidence="1">
    <location>
        <begin position="1"/>
        <end position="13"/>
    </location>
</feature>
<gene>
    <name evidence="3" type="ORF">VMCG_09944</name>
</gene>
<dbReference type="EMBL" id="LKEA01000069">
    <property type="protein sequence ID" value="ROV89583.1"/>
    <property type="molecule type" value="Genomic_DNA"/>
</dbReference>
<sequence>MMRRPVPMPPPPTTFVVGGDEKRPRPPKDETPEQRRERLLAQRRCMQAIWRPKIPQVRKVDYEHFKNRYDDDKLDYAIEVLMGPHLRSQIREEEMRRKEMDLSTQRNFPMLAAYELMEALAENSSAAKGFGGPSKHKNRAMEASMPGAMNETYTHRIRIQSQPILGYLTQLLGENEGSVHRSWPRTFFQPFRPLIYFQPKMKEILTKLEQKWETMEAHEVKQRAQSETNKHIDPGPPISSQVQHEGSDAESESNKSLASMDEDGSTSGMMNKVMDSTEALRDMRCYVAFVDKEIMPRYNILQGNEPERVSFHELWSLFRVGELVYAPITGNKTDGQFQELWRLYRVSTPEPKPDKAYIGSNHIFGGAQDESQVDGTSTFAVYCYHVDHDGSSYGAVRRLFDIESFPGERDIQSLEVYPLRLAQNRDKILETLQQQGVKYQRTFEQRHQSYNNWSLATQAKPSDIEQKSVQRFVRRLTGLMVRSERFREDDYQADNNIAPEFIESHVIVDLEEAFKANPGWRPHLHRPDISKSEASELLEEEWPIQVWSGKSRSKLMLSIPEAVQLRDGIELRQRHDNLRNVDTFLRYRVEGVSRWDRLGQIPETLRQEDLVLLPKRSFAYTLRERKFVVIDVNYLKPIIQEEGVFKRLKILKDYKDIVRGLVSSHFQKKELERAFTDKSLEVLGQDLIQGKGKGLVILLHGAPGVGKTATAEAVAMESNKPLFTITCGDLGLVASEVESSLTNILRLAQKWDCVLLLDEADVFLSQRSRYDMKRNSLVSVFLRVLEYYNGLLFLTTNRVGTIDEAFKSRIHMSLYYPPLDKVQTKAIFNLNVKKLREIESQRSSMTGKPELVIKEDEILSFADKHFDNNGESRGRWNGRQIRNAFQISSGLAHYHFAEGVNEAMKQGMDPPAAPLLDSTLFEKVQMATQNFDKYMRETKGVDDSEGAFRLGDRADHFRNSRPAPSPAYPNTSQGNFNIPNAFGTPLTAQNSHSSYGSPYAGSGPVYSPSYVAGGGQGFHQPPANNAAQYPSVHVGPQDPALHWSTTQSQFSNMASRGDTSASSQPPHWNPQTPNQGQQMQAGTGHGQEHLSPMSAASSRSPGYGTVPTTFQASTVTEEADLYE</sequence>
<dbReference type="GO" id="GO:0016887">
    <property type="term" value="F:ATP hydrolysis activity"/>
    <property type="evidence" value="ECO:0007669"/>
    <property type="project" value="InterPro"/>
</dbReference>
<dbReference type="InterPro" id="IPR003593">
    <property type="entry name" value="AAA+_ATPase"/>
</dbReference>
<dbReference type="InterPro" id="IPR054289">
    <property type="entry name" value="DUF7025"/>
</dbReference>
<name>A0A423VF89_9PEZI</name>
<evidence type="ECO:0000259" key="2">
    <source>
        <dbReference type="SMART" id="SM00382"/>
    </source>
</evidence>
<dbReference type="SUPFAM" id="SSF52540">
    <property type="entry name" value="P-loop containing nucleoside triphosphate hydrolases"/>
    <property type="match status" value="1"/>
</dbReference>
<accession>A0A423VF89</accession>
<dbReference type="InterPro" id="IPR003959">
    <property type="entry name" value="ATPase_AAA_core"/>
</dbReference>
<dbReference type="InterPro" id="IPR027417">
    <property type="entry name" value="P-loop_NTPase"/>
</dbReference>
<dbReference type="OrthoDB" id="10042665at2759"/>
<dbReference type="Pfam" id="PF23232">
    <property type="entry name" value="AAA_lid_13"/>
    <property type="match status" value="1"/>
</dbReference>
<evidence type="ECO:0000313" key="4">
    <source>
        <dbReference type="Proteomes" id="UP000283895"/>
    </source>
</evidence>
<feature type="compositionally biased region" description="Polar residues" evidence="1">
    <location>
        <begin position="1043"/>
        <end position="1081"/>
    </location>
</feature>
<feature type="region of interest" description="Disordered" evidence="1">
    <location>
        <begin position="1"/>
        <end position="35"/>
    </location>
</feature>
<dbReference type="Gene3D" id="3.40.50.300">
    <property type="entry name" value="P-loop containing nucleotide triphosphate hydrolases"/>
    <property type="match status" value="1"/>
</dbReference>
<feature type="compositionally biased region" description="Polar residues" evidence="1">
    <location>
        <begin position="968"/>
        <end position="978"/>
    </location>
</feature>
<dbReference type="SMART" id="SM00382">
    <property type="entry name" value="AAA"/>
    <property type="match status" value="1"/>
</dbReference>